<proteinExistence type="predicted"/>
<name>A0AB34K0B8_PRYPA</name>
<keyword evidence="2" id="KW-0472">Membrane</keyword>
<feature type="region of interest" description="Disordered" evidence="1">
    <location>
        <begin position="250"/>
        <end position="283"/>
    </location>
</feature>
<reference evidence="3 4" key="1">
    <citation type="journal article" date="2024" name="Science">
        <title>Giant polyketide synthase enzymes in the biosynthesis of giant marine polyether toxins.</title>
        <authorList>
            <person name="Fallon T.R."/>
            <person name="Shende V.V."/>
            <person name="Wierzbicki I.H."/>
            <person name="Pendleton A.L."/>
            <person name="Watervoot N.F."/>
            <person name="Auber R.P."/>
            <person name="Gonzalez D.J."/>
            <person name="Wisecaver J.H."/>
            <person name="Moore B.S."/>
        </authorList>
    </citation>
    <scope>NUCLEOTIDE SEQUENCE [LARGE SCALE GENOMIC DNA]</scope>
    <source>
        <strain evidence="3 4">12B1</strain>
    </source>
</reference>
<feature type="transmembrane region" description="Helical" evidence="2">
    <location>
        <begin position="129"/>
        <end position="146"/>
    </location>
</feature>
<feature type="transmembrane region" description="Helical" evidence="2">
    <location>
        <begin position="12"/>
        <end position="30"/>
    </location>
</feature>
<comment type="caution">
    <text evidence="3">The sequence shown here is derived from an EMBL/GenBank/DDBJ whole genome shotgun (WGS) entry which is preliminary data.</text>
</comment>
<dbReference type="EMBL" id="JBGBPQ010000003">
    <property type="protein sequence ID" value="KAL1526693.1"/>
    <property type="molecule type" value="Genomic_DNA"/>
</dbReference>
<keyword evidence="2" id="KW-0812">Transmembrane</keyword>
<feature type="compositionally biased region" description="Basic and acidic residues" evidence="1">
    <location>
        <begin position="250"/>
        <end position="277"/>
    </location>
</feature>
<feature type="transmembrane region" description="Helical" evidence="2">
    <location>
        <begin position="88"/>
        <end position="109"/>
    </location>
</feature>
<protein>
    <submittedName>
        <fullName evidence="3">Uncharacterized protein</fullName>
    </submittedName>
</protein>
<organism evidence="3 4">
    <name type="scientific">Prymnesium parvum</name>
    <name type="common">Toxic golden alga</name>
    <dbReference type="NCBI Taxonomy" id="97485"/>
    <lineage>
        <taxon>Eukaryota</taxon>
        <taxon>Haptista</taxon>
        <taxon>Haptophyta</taxon>
        <taxon>Prymnesiophyceae</taxon>
        <taxon>Prymnesiales</taxon>
        <taxon>Prymnesiaceae</taxon>
        <taxon>Prymnesium</taxon>
    </lineage>
</organism>
<evidence type="ECO:0000313" key="3">
    <source>
        <dbReference type="EMBL" id="KAL1526693.1"/>
    </source>
</evidence>
<gene>
    <name evidence="3" type="ORF">AB1Y20_015395</name>
</gene>
<keyword evidence="4" id="KW-1185">Reference proteome</keyword>
<evidence type="ECO:0000313" key="4">
    <source>
        <dbReference type="Proteomes" id="UP001515480"/>
    </source>
</evidence>
<dbReference type="AlphaFoldDB" id="A0AB34K0B8"/>
<keyword evidence="2" id="KW-1133">Transmembrane helix</keyword>
<accession>A0AB34K0B8</accession>
<dbReference type="Proteomes" id="UP001515480">
    <property type="component" value="Unassembled WGS sequence"/>
</dbReference>
<feature type="transmembrane region" description="Helical" evidence="2">
    <location>
        <begin position="50"/>
        <end position="76"/>
    </location>
</feature>
<evidence type="ECO:0000256" key="1">
    <source>
        <dbReference type="SAM" id="MobiDB-lite"/>
    </source>
</evidence>
<dbReference type="Gene3D" id="1.20.120.1630">
    <property type="match status" value="1"/>
</dbReference>
<evidence type="ECO:0000256" key="2">
    <source>
        <dbReference type="SAM" id="Phobius"/>
    </source>
</evidence>
<sequence length="283" mass="30204">MEWKLHLLRARLPIVVAMAGNVALLVFLPIPSEASALDRALGGKGGPVQALDVVLAAAPVGLAIGWPVLCSLRLTVPAALVGSPRRSLCTASVLIMLSIAGSVTAVLQLRECIPAGRLCRGGLFEISRHPIAVFAVLTAISMLILVPSVPNAIGTAWLAIHFDNTARVEEAALEARVGSSIWRYQSVINHVTAPVSGLLAKYSHLYKPGQEQAEPAEAGTEGTKDEAPLGEFGRLILEVAELWNESKLLEKEKKDSKESDQTESLKQHSDMQAEAVKKKYAGL</sequence>